<dbReference type="InterPro" id="IPR014044">
    <property type="entry name" value="CAP_dom"/>
</dbReference>
<reference evidence="3 4" key="1">
    <citation type="submission" date="2013-05" db="EMBL/GenBank/DDBJ databases">
        <title>Draft genome of the parasitic nematode Anyclostoma ceylanicum.</title>
        <authorList>
            <person name="Mitreva M."/>
        </authorList>
    </citation>
    <scope>NUCLEOTIDE SEQUENCE [LARGE SCALE GENOMIC DNA]</scope>
</reference>
<dbReference type="AlphaFoldDB" id="A0A0D6LJA0"/>
<dbReference type="SMART" id="SM00198">
    <property type="entry name" value="SCP"/>
    <property type="match status" value="1"/>
</dbReference>
<accession>A0A0D6LJA0</accession>
<dbReference type="Gene3D" id="3.40.33.10">
    <property type="entry name" value="CAP"/>
    <property type="match status" value="2"/>
</dbReference>
<feature type="compositionally biased region" description="Low complexity" evidence="1">
    <location>
        <begin position="92"/>
        <end position="106"/>
    </location>
</feature>
<feature type="region of interest" description="Disordered" evidence="1">
    <location>
        <begin position="77"/>
        <end position="109"/>
    </location>
</feature>
<dbReference type="Pfam" id="PF00188">
    <property type="entry name" value="CAP"/>
    <property type="match status" value="1"/>
</dbReference>
<feature type="domain" description="SCP" evidence="2">
    <location>
        <begin position="123"/>
        <end position="259"/>
    </location>
</feature>
<protein>
    <submittedName>
        <fullName evidence="3">SCP-like protein</fullName>
    </submittedName>
</protein>
<gene>
    <name evidence="3" type="ORF">ANCCEY_13209</name>
</gene>
<evidence type="ECO:0000256" key="1">
    <source>
        <dbReference type="SAM" id="MobiDB-lite"/>
    </source>
</evidence>
<name>A0A0D6LJA0_9BILA</name>
<keyword evidence="4" id="KW-1185">Reference proteome</keyword>
<evidence type="ECO:0000259" key="2">
    <source>
        <dbReference type="SMART" id="SM00198"/>
    </source>
</evidence>
<dbReference type="EMBL" id="KE125600">
    <property type="protein sequence ID" value="EPB67697.1"/>
    <property type="molecule type" value="Genomic_DNA"/>
</dbReference>
<dbReference type="Proteomes" id="UP000054495">
    <property type="component" value="Unassembled WGS sequence"/>
</dbReference>
<evidence type="ECO:0000313" key="4">
    <source>
        <dbReference type="Proteomes" id="UP000054495"/>
    </source>
</evidence>
<organism evidence="3 4">
    <name type="scientific">Ancylostoma ceylanicum</name>
    <dbReference type="NCBI Taxonomy" id="53326"/>
    <lineage>
        <taxon>Eukaryota</taxon>
        <taxon>Metazoa</taxon>
        <taxon>Ecdysozoa</taxon>
        <taxon>Nematoda</taxon>
        <taxon>Chromadorea</taxon>
        <taxon>Rhabditida</taxon>
        <taxon>Rhabditina</taxon>
        <taxon>Rhabditomorpha</taxon>
        <taxon>Strongyloidea</taxon>
        <taxon>Ancylostomatidae</taxon>
        <taxon>Ancylostomatinae</taxon>
        <taxon>Ancylostoma</taxon>
    </lineage>
</organism>
<dbReference type="CDD" id="cd05380">
    <property type="entry name" value="CAP_euk"/>
    <property type="match status" value="1"/>
</dbReference>
<evidence type="ECO:0000313" key="3">
    <source>
        <dbReference type="EMBL" id="EPB67697.1"/>
    </source>
</evidence>
<dbReference type="InterPro" id="IPR035940">
    <property type="entry name" value="CAP_sf"/>
</dbReference>
<proteinExistence type="predicted"/>
<dbReference type="SUPFAM" id="SSF55797">
    <property type="entry name" value="PR-1-like"/>
    <property type="match status" value="1"/>
</dbReference>
<sequence>MACVVYDKYVHFDYCNTRQNAECRSDVLSQLRREPDAPPANGQPIYEKGTPCADPSQCTTYKESKCQSSTKLCRAGYPTNETVAPQPPVDDTSSTSTTTTETATTTPAKSKYCEKQEGMNTDAARKLFLDEHNKYRAATAKGEVKMGNGANARKCPNMKKLTAYDCDLEKAAYETAKNCPSTDPNTNNENWFVAATGNSEKEAAEQAMKSWYAEIEKSYMEQKTGSQNLLLLTLKINHFARSWHTWSADLLYGSTGMQAVLGQLRQWALYCLAN</sequence>